<name>A0A1G2HXI6_9BACT</name>
<dbReference type="EMBL" id="MHOQ01000017">
    <property type="protein sequence ID" value="OGZ66921.1"/>
    <property type="molecule type" value="Genomic_DNA"/>
</dbReference>
<proteinExistence type="predicted"/>
<evidence type="ECO:0000313" key="2">
    <source>
        <dbReference type="Proteomes" id="UP000179183"/>
    </source>
</evidence>
<gene>
    <name evidence="1" type="ORF">A3D34_02035</name>
</gene>
<protein>
    <submittedName>
        <fullName evidence="1">Uncharacterized protein</fullName>
    </submittedName>
</protein>
<dbReference type="AlphaFoldDB" id="A0A1G2HXI6"/>
<comment type="caution">
    <text evidence="1">The sequence shown here is derived from an EMBL/GenBank/DDBJ whole genome shotgun (WGS) entry which is preliminary data.</text>
</comment>
<dbReference type="Proteomes" id="UP000179183">
    <property type="component" value="Unassembled WGS sequence"/>
</dbReference>
<reference evidence="1 2" key="1">
    <citation type="journal article" date="2016" name="Nat. Commun.">
        <title>Thousands of microbial genomes shed light on interconnected biogeochemical processes in an aquifer system.</title>
        <authorList>
            <person name="Anantharaman K."/>
            <person name="Brown C.T."/>
            <person name="Hug L.A."/>
            <person name="Sharon I."/>
            <person name="Castelle C.J."/>
            <person name="Probst A.J."/>
            <person name="Thomas B.C."/>
            <person name="Singh A."/>
            <person name="Wilkins M.J."/>
            <person name="Karaoz U."/>
            <person name="Brodie E.L."/>
            <person name="Williams K.H."/>
            <person name="Hubbard S.S."/>
            <person name="Banfield J.F."/>
        </authorList>
    </citation>
    <scope>NUCLEOTIDE SEQUENCE [LARGE SCALE GENOMIC DNA]</scope>
</reference>
<evidence type="ECO:0000313" key="1">
    <source>
        <dbReference type="EMBL" id="OGZ66921.1"/>
    </source>
</evidence>
<organism evidence="1 2">
    <name type="scientific">Candidatus Staskawiczbacteria bacterium RIFCSPHIGHO2_02_FULL_33_16</name>
    <dbReference type="NCBI Taxonomy" id="1802204"/>
    <lineage>
        <taxon>Bacteria</taxon>
        <taxon>Candidatus Staskawicziibacteriota</taxon>
    </lineage>
</organism>
<sequence length="323" mass="37438">MEGFEKDPNQGINPEYQSAKDIGLTEVFKGEPGYGDAFEAVIFSSKTLQIDIEKFVREKLIQQNWWLQKYWQEKGLPKEQIDIKIGEHEISLYNFNEQLQRQHLEELKRAVELLSTVEGEPLRRVKYILIDDKKPINKNTGEEMRGHVQYNDDVVRIYPKGTDLNNDYRSEEKNPNFQGVSNFLGTLIHEFFHKVEGAVDLVIANWSKKFGWRFTDVSRNLDGGDSTLYETTMPEICVSKYAREVDPREDLCESAVVALTNPEKLYSRKLDFINNLRKGKDMPPVTMGRKGGSDVKIPRIVLPVKYKTILSDPLYFKPKKQLK</sequence>
<accession>A0A1G2HXI6</accession>